<proteinExistence type="predicted"/>
<dbReference type="AlphaFoldDB" id="A0A833PAB1"/>
<evidence type="ECO:0000313" key="1">
    <source>
        <dbReference type="EMBL" id="KAF1010289.1"/>
    </source>
</evidence>
<dbReference type="EMBL" id="WNDP01000326">
    <property type="protein sequence ID" value="KAF1010289.1"/>
    <property type="molecule type" value="Genomic_DNA"/>
</dbReference>
<evidence type="ECO:0000313" key="2">
    <source>
        <dbReference type="Proteomes" id="UP000490535"/>
    </source>
</evidence>
<sequence>MKHSNIDKNISTNLSDALITIRIVFENFLNDLNIKVVNKEELDYFCTALLFTICSNSISDREKKFVLTQFKNSEYANIKIDYYSHYFNPKENLFIDDQQIYPVLLALLDSINTDFDPMSINQFIIILDFKKMMVTIRSLAKVVF</sequence>
<dbReference type="Proteomes" id="UP000490535">
    <property type="component" value="Unassembled WGS sequence"/>
</dbReference>
<name>A0A833PAB1_ACIBZ</name>
<protein>
    <submittedName>
        <fullName evidence="1">Uncharacterized protein</fullName>
    </submittedName>
</protein>
<comment type="caution">
    <text evidence="1">The sequence shown here is derived from an EMBL/GenBank/DDBJ whole genome shotgun (WGS) entry which is preliminary data.</text>
</comment>
<organism evidence="1 2">
    <name type="scientific">Acinetobacter bereziniae</name>
    <name type="common">Acinetobacter genomosp. 10</name>
    <dbReference type="NCBI Taxonomy" id="106648"/>
    <lineage>
        <taxon>Bacteria</taxon>
        <taxon>Pseudomonadati</taxon>
        <taxon>Pseudomonadota</taxon>
        <taxon>Gammaproteobacteria</taxon>
        <taxon>Moraxellales</taxon>
        <taxon>Moraxellaceae</taxon>
        <taxon>Acinetobacter</taxon>
    </lineage>
</organism>
<accession>A0A833PAB1</accession>
<reference evidence="2" key="1">
    <citation type="journal article" date="2020" name="MBio">
        <title>Horizontal gene transfer to a defensive symbiont with a reduced genome amongst a multipartite beetle microbiome.</title>
        <authorList>
            <person name="Waterworth S.C."/>
            <person name="Florez L.V."/>
            <person name="Rees E.R."/>
            <person name="Hertweck C."/>
            <person name="Kaltenpoth M."/>
            <person name="Kwan J.C."/>
        </authorList>
    </citation>
    <scope>NUCLEOTIDE SEQUENCE [LARGE SCALE GENOMIC DNA]</scope>
</reference>
<gene>
    <name evidence="1" type="ORF">GAK29_05078</name>
</gene>